<dbReference type="InterPro" id="IPR011047">
    <property type="entry name" value="Quinoprotein_ADH-like_sf"/>
</dbReference>
<evidence type="ECO:0000256" key="1">
    <source>
        <dbReference type="SAM" id="SignalP"/>
    </source>
</evidence>
<sequence>MRNLKQKALLLLGIIIVNYGAAQKAETPENTYDLGAKINEMTLTVGGILVAATNDGLVGIDPKQSTPTFTFNNFGRLTPEETEFIPESPYIVVSQGAGSKFAGLAKTKRAVINYINGKVIFNSETDNWNQIYTCNIVLPQNKLIVSGIQKEGDKFEKMTPKVAVYDLSSQKLDYSFFLDKPGRVGIAKDFSVTGTPLLLKEFLIIPTAQGLLAKKHNGDDLWECKIKGVNWMVADVTEKEIYGFETTVNGKNTRIHKIGSNGAELWKDDRKVQGNVSNFQILPQGLAVVSDKVAAEESEIAFLSASTGEDLWEKAPKTKGFVQHFYVQDDGILFGIQQGGINKISFDGQTLFKKPLKTGENIMIMAESPQGLIYITSEDANIVDLKTGDQVWNKPLKYKNTTAVASTYDSSKNRYLIAADGEIFAIDANSGDVSEFSKVKFDEKEVANTMEMRNGNIFLSSSQNVAMLGNDGSQLFHEYFKSPSQSGFVKALSGIMAVASTGLAMAHAAKAGMNRTSPYGSSNDLSNYNDYGKENKRAADMFAAIGDASFQMMSKRFKATAATENAQFILTKLDDGVGLVKVNKDSGKVDKEIVLKDKKPEYQVDEIAGVLYYKANDNTIYAYNLQN</sequence>
<name>A0ABP9CSC1_9FLAO</name>
<dbReference type="Gene3D" id="2.130.10.10">
    <property type="entry name" value="YVTN repeat-like/Quinoprotein amine dehydrogenase"/>
    <property type="match status" value="1"/>
</dbReference>
<evidence type="ECO:0008006" key="4">
    <source>
        <dbReference type="Google" id="ProtNLM"/>
    </source>
</evidence>
<feature type="chain" id="PRO_5045117534" description="PQQ-binding-like beta-propeller repeat protein" evidence="1">
    <location>
        <begin position="25"/>
        <end position="627"/>
    </location>
</feature>
<proteinExistence type="predicted"/>
<dbReference type="EMBL" id="BAABJW010000003">
    <property type="protein sequence ID" value="GAA4813750.1"/>
    <property type="molecule type" value="Genomic_DNA"/>
</dbReference>
<dbReference type="PANTHER" id="PTHR34512:SF30">
    <property type="entry name" value="OUTER MEMBRANE PROTEIN ASSEMBLY FACTOR BAMB"/>
    <property type="match status" value="1"/>
</dbReference>
<accession>A0ABP9CSC1</accession>
<dbReference type="RefSeq" id="WP_345277008.1">
    <property type="nucleotide sequence ID" value="NZ_BAABJW010000003.1"/>
</dbReference>
<dbReference type="Gene3D" id="2.40.10.480">
    <property type="match status" value="1"/>
</dbReference>
<comment type="caution">
    <text evidence="2">The sequence shown here is derived from an EMBL/GenBank/DDBJ whole genome shotgun (WGS) entry which is preliminary data.</text>
</comment>
<evidence type="ECO:0000313" key="2">
    <source>
        <dbReference type="EMBL" id="GAA4813750.1"/>
    </source>
</evidence>
<dbReference type="PANTHER" id="PTHR34512">
    <property type="entry name" value="CELL SURFACE PROTEIN"/>
    <property type="match status" value="1"/>
</dbReference>
<dbReference type="Proteomes" id="UP001501433">
    <property type="component" value="Unassembled WGS sequence"/>
</dbReference>
<organism evidence="2 3">
    <name type="scientific">Litoribaculum gwangyangense</name>
    <dbReference type="NCBI Taxonomy" id="1130722"/>
    <lineage>
        <taxon>Bacteria</taxon>
        <taxon>Pseudomonadati</taxon>
        <taxon>Bacteroidota</taxon>
        <taxon>Flavobacteriia</taxon>
        <taxon>Flavobacteriales</taxon>
        <taxon>Flavobacteriaceae</taxon>
        <taxon>Litoribaculum</taxon>
    </lineage>
</organism>
<protein>
    <recommendedName>
        <fullName evidence="4">PQQ-binding-like beta-propeller repeat protein</fullName>
    </recommendedName>
</protein>
<evidence type="ECO:0000313" key="3">
    <source>
        <dbReference type="Proteomes" id="UP001501433"/>
    </source>
</evidence>
<keyword evidence="1" id="KW-0732">Signal</keyword>
<dbReference type="SUPFAM" id="SSF50998">
    <property type="entry name" value="Quinoprotein alcohol dehydrogenase-like"/>
    <property type="match status" value="1"/>
</dbReference>
<feature type="signal peptide" evidence="1">
    <location>
        <begin position="1"/>
        <end position="24"/>
    </location>
</feature>
<dbReference type="InterPro" id="IPR015943">
    <property type="entry name" value="WD40/YVTN_repeat-like_dom_sf"/>
</dbReference>
<reference evidence="3" key="1">
    <citation type="journal article" date="2019" name="Int. J. Syst. Evol. Microbiol.">
        <title>The Global Catalogue of Microorganisms (GCM) 10K type strain sequencing project: providing services to taxonomists for standard genome sequencing and annotation.</title>
        <authorList>
            <consortium name="The Broad Institute Genomics Platform"/>
            <consortium name="The Broad Institute Genome Sequencing Center for Infectious Disease"/>
            <person name="Wu L."/>
            <person name="Ma J."/>
        </authorList>
    </citation>
    <scope>NUCLEOTIDE SEQUENCE [LARGE SCALE GENOMIC DNA]</scope>
    <source>
        <strain evidence="3">JCM 18325</strain>
    </source>
</reference>
<gene>
    <name evidence="2" type="ORF">GCM10023330_21850</name>
</gene>
<keyword evidence="3" id="KW-1185">Reference proteome</keyword>